<dbReference type="AlphaFoldDB" id="A0A154BSK5"/>
<dbReference type="CDD" id="cd00761">
    <property type="entry name" value="Glyco_tranf_GTA_type"/>
    <property type="match status" value="1"/>
</dbReference>
<feature type="domain" description="Glycosyltransferase 2-like" evidence="2">
    <location>
        <begin position="6"/>
        <end position="136"/>
    </location>
</feature>
<dbReference type="PANTHER" id="PTHR43685">
    <property type="entry name" value="GLYCOSYLTRANSFERASE"/>
    <property type="match status" value="1"/>
</dbReference>
<dbReference type="SUPFAM" id="SSF53448">
    <property type="entry name" value="Nucleotide-diphospho-sugar transferases"/>
    <property type="match status" value="1"/>
</dbReference>
<dbReference type="Gene3D" id="3.90.550.10">
    <property type="entry name" value="Spore Coat Polysaccharide Biosynthesis Protein SpsA, Chain A"/>
    <property type="match status" value="1"/>
</dbReference>
<dbReference type="InterPro" id="IPR001173">
    <property type="entry name" value="Glyco_trans_2-like"/>
</dbReference>
<proteinExistence type="inferred from homology"/>
<keyword evidence="4" id="KW-1185">Reference proteome</keyword>
<dbReference type="InterPro" id="IPR029044">
    <property type="entry name" value="Nucleotide-diphossugar_trans"/>
</dbReference>
<organism evidence="3 4">
    <name type="scientific">Anaerosporomusa subterranea</name>
    <dbReference type="NCBI Taxonomy" id="1794912"/>
    <lineage>
        <taxon>Bacteria</taxon>
        <taxon>Bacillati</taxon>
        <taxon>Bacillota</taxon>
        <taxon>Negativicutes</taxon>
        <taxon>Acetonemataceae</taxon>
        <taxon>Anaerosporomusa</taxon>
    </lineage>
</organism>
<evidence type="ECO:0000313" key="3">
    <source>
        <dbReference type="EMBL" id="KYZ76498.1"/>
    </source>
</evidence>
<dbReference type="Proteomes" id="UP000076268">
    <property type="component" value="Unassembled WGS sequence"/>
</dbReference>
<dbReference type="Pfam" id="PF00535">
    <property type="entry name" value="Glycos_transf_2"/>
    <property type="match status" value="1"/>
</dbReference>
<sequence>MSRLIVLTVAYNAGKTLRRAIDSIINQTYHDWIYYVIDNGSADNTREIITEYAQQDKRILQRNYDENDLYRIFDFIQEIVQVGEGDFLVILDSDDEYKLNFFSDMLQFVQEHDLDFATTGNEFISAKDGRFLGNRAFNNNALCIGETFSHIETYYGLIRPVWAKFFSINLLKKIKFDYLYDIRYGADTALCLDVLKNCEKFGILAGTYYKYYVNPKSDSYSYSPQRVQADQIIFDLASQFLVAKCGHVSRRNVDFLLAVYMNALKDTLQILLNTQISVSEKLSNLINVFSDDYTKILISREDFGVELGQALEMQRQRKELFATVANWLLTLQEVPDELVEGYCDTGELLCAAVENGDGWLCFKKLRVRFLIEQNHKDEAKDKLVELIELIPNDPEVIAFQQSL</sequence>
<name>A0A154BSK5_ANASB</name>
<dbReference type="OrthoDB" id="396512at2"/>
<dbReference type="RefSeq" id="WP_066242070.1">
    <property type="nucleotide sequence ID" value="NZ_LSGP01000017.1"/>
</dbReference>
<reference evidence="3 4" key="1">
    <citation type="submission" date="2016-02" db="EMBL/GenBank/DDBJ databases">
        <title>Anaerosporomusa subterraneum gen. nov., sp. nov., a spore-forming obligate anaerobe isolated from saprolite.</title>
        <authorList>
            <person name="Choi J.K."/>
            <person name="Shah M."/>
            <person name="Yee N."/>
        </authorList>
    </citation>
    <scope>NUCLEOTIDE SEQUENCE [LARGE SCALE GENOMIC DNA]</scope>
    <source>
        <strain evidence="3 4">RU4</strain>
    </source>
</reference>
<evidence type="ECO:0000313" key="4">
    <source>
        <dbReference type="Proteomes" id="UP000076268"/>
    </source>
</evidence>
<evidence type="ECO:0000259" key="2">
    <source>
        <dbReference type="Pfam" id="PF00535"/>
    </source>
</evidence>
<gene>
    <name evidence="3" type="ORF">AXX12_08680</name>
</gene>
<protein>
    <recommendedName>
        <fullName evidence="2">Glycosyltransferase 2-like domain-containing protein</fullName>
    </recommendedName>
</protein>
<comment type="similarity">
    <text evidence="1">Belongs to the glycosyltransferase 2 family.</text>
</comment>
<dbReference type="PANTHER" id="PTHR43685:SF11">
    <property type="entry name" value="GLYCOSYLTRANSFERASE TAGX-RELATED"/>
    <property type="match status" value="1"/>
</dbReference>
<comment type="caution">
    <text evidence="3">The sequence shown here is derived from an EMBL/GenBank/DDBJ whole genome shotgun (WGS) entry which is preliminary data.</text>
</comment>
<accession>A0A154BSK5</accession>
<dbReference type="InterPro" id="IPR050834">
    <property type="entry name" value="Glycosyltransf_2"/>
</dbReference>
<dbReference type="STRING" id="1794912.AXX12_08680"/>
<evidence type="ECO:0000256" key="1">
    <source>
        <dbReference type="ARBA" id="ARBA00006739"/>
    </source>
</evidence>
<dbReference type="EMBL" id="LSGP01000017">
    <property type="protein sequence ID" value="KYZ76498.1"/>
    <property type="molecule type" value="Genomic_DNA"/>
</dbReference>